<dbReference type="Pfam" id="PF00848">
    <property type="entry name" value="Ring_hydroxyl_A"/>
    <property type="match status" value="1"/>
</dbReference>
<dbReference type="RefSeq" id="WP_217734647.1">
    <property type="nucleotide sequence ID" value="NZ_JAHSPR010000002.1"/>
</dbReference>
<reference evidence="5 6" key="1">
    <citation type="submission" date="2021-06" db="EMBL/GenBank/DDBJ databases">
        <authorList>
            <person name="Lu T."/>
            <person name="Wang Q."/>
            <person name="Han X."/>
        </authorList>
    </citation>
    <scope>NUCLEOTIDE SEQUENCE [LARGE SCALE GENOMIC DNA]</scope>
    <source>
        <strain evidence="5 6">LAM0050</strain>
    </source>
</reference>
<keyword evidence="3" id="KW-0520">NAD</keyword>
<protein>
    <submittedName>
        <fullName evidence="5">Aromatic ring-hydroxylating dioxygenase subunit alpha</fullName>
    </submittedName>
</protein>
<dbReference type="PROSITE" id="PS51296">
    <property type="entry name" value="RIESKE"/>
    <property type="match status" value="1"/>
</dbReference>
<dbReference type="PANTHER" id="PTHR43756">
    <property type="entry name" value="CHOLINE MONOOXYGENASE, CHLOROPLASTIC"/>
    <property type="match status" value="1"/>
</dbReference>
<evidence type="ECO:0000256" key="3">
    <source>
        <dbReference type="ARBA" id="ARBA00023027"/>
    </source>
</evidence>
<sequence>METRMEKIELARRALAHFDTKGTDQAASTLELPVTLYGDVERFQREKQAIFMELPLALAMSIELPEPGSYKAMTVMDKPVLLSRDENGQVHAFINACRHRGAPVCQEGKGQGKRFVCPYHAWQYGLDGQLKGIYGSNTFGDVSPATHSLTELPCAEQSGLIWVCLTPGKVFDIDEWLQDFKEQLDGLQLNNWHIYEQRWLDGPGWKVAWDGYLEAYHHNTLHANTVGRYTIGNLMLHDTYGPHQRLVFARRTLAEMKAQEEKDWDPDLHLRQIHSVFPNLSISGVLGDHCLVSHVFPGATPETTRTLQTVLVAKVPETEEEKNKSEAFSATVLQAVQQEDYPMGYKIQQGLPAGGNRFFTIGRNEPAIQHYHKWVRHFAGDEEQTCL</sequence>
<evidence type="ECO:0000256" key="1">
    <source>
        <dbReference type="ARBA" id="ARBA00001962"/>
    </source>
</evidence>
<keyword evidence="2" id="KW-0560">Oxidoreductase</keyword>
<evidence type="ECO:0000259" key="4">
    <source>
        <dbReference type="PROSITE" id="PS51296"/>
    </source>
</evidence>
<gene>
    <name evidence="5" type="ORF">KU392_04295</name>
</gene>
<dbReference type="GO" id="GO:0051213">
    <property type="term" value="F:dioxygenase activity"/>
    <property type="evidence" value="ECO:0007669"/>
    <property type="project" value="UniProtKB-KW"/>
</dbReference>
<name>A0ABS6NLH2_9BURK</name>
<dbReference type="InterPro" id="IPR015879">
    <property type="entry name" value="Ring_hydroxy_dOase_asu_C_dom"/>
</dbReference>
<dbReference type="InterPro" id="IPR017941">
    <property type="entry name" value="Rieske_2Fe-2S"/>
</dbReference>
<dbReference type="InterPro" id="IPR001663">
    <property type="entry name" value="Rng_hydr_dOase-A"/>
</dbReference>
<dbReference type="PROSITE" id="PS00570">
    <property type="entry name" value="RING_HYDROXYL_ALPHA"/>
    <property type="match status" value="1"/>
</dbReference>
<comment type="caution">
    <text evidence="5">The sequence shown here is derived from an EMBL/GenBank/DDBJ whole genome shotgun (WGS) entry which is preliminary data.</text>
</comment>
<organism evidence="5 6">
    <name type="scientific">Advenella alkanexedens</name>
    <dbReference type="NCBI Taxonomy" id="1481665"/>
    <lineage>
        <taxon>Bacteria</taxon>
        <taxon>Pseudomonadati</taxon>
        <taxon>Pseudomonadota</taxon>
        <taxon>Betaproteobacteria</taxon>
        <taxon>Burkholderiales</taxon>
        <taxon>Alcaligenaceae</taxon>
    </lineage>
</organism>
<evidence type="ECO:0000256" key="2">
    <source>
        <dbReference type="ARBA" id="ARBA00023002"/>
    </source>
</evidence>
<dbReference type="InterPro" id="IPR015881">
    <property type="entry name" value="ARHD_Rieske_2Fe_2S"/>
</dbReference>
<dbReference type="Pfam" id="PF00355">
    <property type="entry name" value="Rieske"/>
    <property type="match status" value="1"/>
</dbReference>
<dbReference type="PANTHER" id="PTHR43756:SF5">
    <property type="entry name" value="CHOLINE MONOOXYGENASE, CHLOROPLASTIC"/>
    <property type="match status" value="1"/>
</dbReference>
<evidence type="ECO:0000313" key="5">
    <source>
        <dbReference type="EMBL" id="MBV4396479.1"/>
    </source>
</evidence>
<accession>A0ABS6NLH2</accession>
<dbReference type="Proteomes" id="UP000722165">
    <property type="component" value="Unassembled WGS sequence"/>
</dbReference>
<dbReference type="EMBL" id="JAHSPR010000002">
    <property type="protein sequence ID" value="MBV4396479.1"/>
    <property type="molecule type" value="Genomic_DNA"/>
</dbReference>
<feature type="domain" description="Rieske" evidence="4">
    <location>
        <begin position="56"/>
        <end position="163"/>
    </location>
</feature>
<comment type="cofactor">
    <cofactor evidence="1">
        <name>Fe cation</name>
        <dbReference type="ChEBI" id="CHEBI:24875"/>
    </cofactor>
</comment>
<keyword evidence="5" id="KW-0223">Dioxygenase</keyword>
<proteinExistence type="predicted"/>
<keyword evidence="6" id="KW-1185">Reference proteome</keyword>
<evidence type="ECO:0000313" key="6">
    <source>
        <dbReference type="Proteomes" id="UP000722165"/>
    </source>
</evidence>
<dbReference type="CDD" id="cd03469">
    <property type="entry name" value="Rieske_RO_Alpha_N"/>
    <property type="match status" value="1"/>
</dbReference>